<dbReference type="STRING" id="1798407.A3A16_00795"/>
<keyword evidence="2" id="KW-0472">Membrane</keyword>
<gene>
    <name evidence="3" type="ORF">A3A16_00795</name>
</gene>
<organism evidence="3 4">
    <name type="scientific">Candidatus Harrisonbacteria bacterium RIFCSPLOWO2_01_FULL_44_18</name>
    <dbReference type="NCBI Taxonomy" id="1798407"/>
    <lineage>
        <taxon>Bacteria</taxon>
        <taxon>Candidatus Harrisoniibacteriota</taxon>
    </lineage>
</organism>
<dbReference type="PANTHER" id="PTHR22939:SF129">
    <property type="entry name" value="SERINE PROTEASE HTRA2, MITOCHONDRIAL"/>
    <property type="match status" value="1"/>
</dbReference>
<dbReference type="Proteomes" id="UP000177942">
    <property type="component" value="Unassembled WGS sequence"/>
</dbReference>
<proteinExistence type="predicted"/>
<feature type="transmembrane region" description="Helical" evidence="2">
    <location>
        <begin position="6"/>
        <end position="31"/>
    </location>
</feature>
<dbReference type="PANTHER" id="PTHR22939">
    <property type="entry name" value="SERINE PROTEASE FAMILY S1C HTRA-RELATED"/>
    <property type="match status" value="1"/>
</dbReference>
<dbReference type="AlphaFoldDB" id="A0A1G1ZKY4"/>
<dbReference type="InterPro" id="IPR009003">
    <property type="entry name" value="Peptidase_S1_PA"/>
</dbReference>
<name>A0A1G1ZKY4_9BACT</name>
<dbReference type="SUPFAM" id="SSF50494">
    <property type="entry name" value="Trypsin-like serine proteases"/>
    <property type="match status" value="1"/>
</dbReference>
<comment type="caution">
    <text evidence="3">The sequence shown here is derived from an EMBL/GenBank/DDBJ whole genome shotgun (WGS) entry which is preliminary data.</text>
</comment>
<dbReference type="EMBL" id="MHJJ01000014">
    <property type="protein sequence ID" value="OGY65214.1"/>
    <property type="molecule type" value="Genomic_DNA"/>
</dbReference>
<dbReference type="GO" id="GO:0004252">
    <property type="term" value="F:serine-type endopeptidase activity"/>
    <property type="evidence" value="ECO:0007669"/>
    <property type="project" value="InterPro"/>
</dbReference>
<dbReference type="InterPro" id="IPR001940">
    <property type="entry name" value="Peptidase_S1C"/>
</dbReference>
<reference evidence="3 4" key="1">
    <citation type="journal article" date="2016" name="Nat. Commun.">
        <title>Thousands of microbial genomes shed light on interconnected biogeochemical processes in an aquifer system.</title>
        <authorList>
            <person name="Anantharaman K."/>
            <person name="Brown C.T."/>
            <person name="Hug L.A."/>
            <person name="Sharon I."/>
            <person name="Castelle C.J."/>
            <person name="Probst A.J."/>
            <person name="Thomas B.C."/>
            <person name="Singh A."/>
            <person name="Wilkins M.J."/>
            <person name="Karaoz U."/>
            <person name="Brodie E.L."/>
            <person name="Williams K.H."/>
            <person name="Hubbard S.S."/>
            <person name="Banfield J.F."/>
        </authorList>
    </citation>
    <scope>NUCLEOTIDE SEQUENCE [LARGE SCALE GENOMIC DNA]</scope>
</reference>
<keyword evidence="2" id="KW-1133">Transmembrane helix</keyword>
<keyword evidence="1" id="KW-0175">Coiled coil</keyword>
<accession>A0A1G1ZKY4</accession>
<evidence type="ECO:0000313" key="3">
    <source>
        <dbReference type="EMBL" id="OGY65214.1"/>
    </source>
</evidence>
<protein>
    <recommendedName>
        <fullName evidence="5">Serine protease</fullName>
    </recommendedName>
</protein>
<evidence type="ECO:0000256" key="1">
    <source>
        <dbReference type="SAM" id="Coils"/>
    </source>
</evidence>
<keyword evidence="2" id="KW-0812">Transmembrane</keyword>
<evidence type="ECO:0008006" key="5">
    <source>
        <dbReference type="Google" id="ProtNLM"/>
    </source>
</evidence>
<dbReference type="PRINTS" id="PR00834">
    <property type="entry name" value="PROTEASES2C"/>
</dbReference>
<dbReference type="GO" id="GO:0006508">
    <property type="term" value="P:proteolysis"/>
    <property type="evidence" value="ECO:0007669"/>
    <property type="project" value="InterPro"/>
</dbReference>
<dbReference type="Gene3D" id="2.40.10.120">
    <property type="match status" value="1"/>
</dbReference>
<sequence length="314" mass="34917">MQERNASVVVFVFGLAIIFLAATGIFIGLYVDKVDKEVSRNTQLLNQQKAQLTQSERLNQELNSDIEALRRQTIQLESQVAELKNRQESRNLEDDHRQRICAEADYLVHLQVDTLRGNTPAQYSLSGFVIEYNGAQHILAMTAGHIRSSDRTITKITVSFHLIAETQEAEIVGYNGALDVALLRFKDPNFIYNGRAAKLGNSSELRQGDEVIVLGAPLGFRWTASFGEVMNLEVGKAYDDGRYQFTQERLIMHSAIANPGNSGGPVLNSQGEVIGIHVMSMKSTWDNFITHIGLAVPINDVKKILDDLANGMQK</sequence>
<evidence type="ECO:0000256" key="2">
    <source>
        <dbReference type="SAM" id="Phobius"/>
    </source>
</evidence>
<evidence type="ECO:0000313" key="4">
    <source>
        <dbReference type="Proteomes" id="UP000177942"/>
    </source>
</evidence>
<feature type="coiled-coil region" evidence="1">
    <location>
        <begin position="45"/>
        <end position="86"/>
    </location>
</feature>
<dbReference type="Pfam" id="PF13365">
    <property type="entry name" value="Trypsin_2"/>
    <property type="match status" value="1"/>
</dbReference>